<sequence>MLLLKLLSKDDVNHLKENLQKGCDAVGLRLGKDQHKVEHILATLFDFTNFNTLVGIATKPHSDTESYRFDQFISYVERIDTGFTTYSGKDAVIAGLKSSFGIKRIIFQITAGRSNRSATNVLIVAESGSQLYETLMTVERTPRELEVLNVFYTIEKLGLLHLVRYIPQRRTETASRPCIEVAYEMVNGSLRPFQNDWMGFVAMFNEQTIQYDKSIYKHKEWTALANRSGNPPLN</sequence>
<organism evidence="1 2">
    <name type="scientific">Shewanella avicenniae</name>
    <dbReference type="NCBI Taxonomy" id="2814294"/>
    <lineage>
        <taxon>Bacteria</taxon>
        <taxon>Pseudomonadati</taxon>
        <taxon>Pseudomonadota</taxon>
        <taxon>Gammaproteobacteria</taxon>
        <taxon>Alteromonadales</taxon>
        <taxon>Shewanellaceae</taxon>
        <taxon>Shewanella</taxon>
    </lineage>
</organism>
<keyword evidence="2" id="KW-1185">Reference proteome</keyword>
<evidence type="ECO:0000313" key="2">
    <source>
        <dbReference type="Proteomes" id="UP000662770"/>
    </source>
</evidence>
<protein>
    <submittedName>
        <fullName evidence="1">Uncharacterized protein</fullName>
    </submittedName>
</protein>
<reference evidence="1 2" key="1">
    <citation type="submission" date="2021-03" db="EMBL/GenBank/DDBJ databases">
        <title>Novel species identification of genus Shewanella.</title>
        <authorList>
            <person name="Liu G."/>
            <person name="Zhang Q."/>
        </authorList>
    </citation>
    <scope>NUCLEOTIDE SEQUENCE [LARGE SCALE GENOMIC DNA]</scope>
    <source>
        <strain evidence="1 2">FJAT-51800</strain>
    </source>
</reference>
<gene>
    <name evidence="1" type="ORF">JYB87_01480</name>
</gene>
<name>A0ABX7QRB6_9GAMM</name>
<accession>A0ABX7QRB6</accession>
<dbReference type="RefSeq" id="WP_207355162.1">
    <property type="nucleotide sequence ID" value="NZ_CP071503.1"/>
</dbReference>
<evidence type="ECO:0000313" key="1">
    <source>
        <dbReference type="EMBL" id="QSX33954.1"/>
    </source>
</evidence>
<dbReference type="Proteomes" id="UP000662770">
    <property type="component" value="Chromosome"/>
</dbReference>
<proteinExistence type="predicted"/>
<dbReference type="EMBL" id="CP071503">
    <property type="protein sequence ID" value="QSX33954.1"/>
    <property type="molecule type" value="Genomic_DNA"/>
</dbReference>